<evidence type="ECO:0000313" key="1">
    <source>
        <dbReference type="EMBL" id="VEN61509.1"/>
    </source>
</evidence>
<reference evidence="1 2" key="1">
    <citation type="submission" date="2019-01" db="EMBL/GenBank/DDBJ databases">
        <authorList>
            <person name="Sayadi A."/>
        </authorList>
    </citation>
    <scope>NUCLEOTIDE SEQUENCE [LARGE SCALE GENOMIC DNA]</scope>
</reference>
<feature type="non-terminal residue" evidence="1">
    <location>
        <position position="81"/>
    </location>
</feature>
<organism evidence="1 2">
    <name type="scientific">Callosobruchus maculatus</name>
    <name type="common">Southern cowpea weevil</name>
    <name type="synonym">Pulse bruchid</name>
    <dbReference type="NCBI Taxonomy" id="64391"/>
    <lineage>
        <taxon>Eukaryota</taxon>
        <taxon>Metazoa</taxon>
        <taxon>Ecdysozoa</taxon>
        <taxon>Arthropoda</taxon>
        <taxon>Hexapoda</taxon>
        <taxon>Insecta</taxon>
        <taxon>Pterygota</taxon>
        <taxon>Neoptera</taxon>
        <taxon>Endopterygota</taxon>
        <taxon>Coleoptera</taxon>
        <taxon>Polyphaga</taxon>
        <taxon>Cucujiformia</taxon>
        <taxon>Chrysomeloidea</taxon>
        <taxon>Chrysomelidae</taxon>
        <taxon>Bruchinae</taxon>
        <taxon>Bruchini</taxon>
        <taxon>Callosobruchus</taxon>
    </lineage>
</organism>
<dbReference type="AlphaFoldDB" id="A0A653DNE5"/>
<feature type="non-terminal residue" evidence="1">
    <location>
        <position position="1"/>
    </location>
</feature>
<keyword evidence="2" id="KW-1185">Reference proteome</keyword>
<sequence length="81" mass="9475">GRCEVVQSFVYLSSLIDNSGSCENEIQQRIQQARVAMTKLTKIWRDLNITKLPKCHWFSLLCSPYFCMPRKLGLLKRQIEL</sequence>
<proteinExistence type="predicted"/>
<gene>
    <name evidence="1" type="ORF">CALMAC_LOCUS18894</name>
</gene>
<evidence type="ECO:0000313" key="2">
    <source>
        <dbReference type="Proteomes" id="UP000410492"/>
    </source>
</evidence>
<dbReference type="EMBL" id="CAACVG010013209">
    <property type="protein sequence ID" value="VEN61509.1"/>
    <property type="molecule type" value="Genomic_DNA"/>
</dbReference>
<accession>A0A653DNE5</accession>
<dbReference type="Proteomes" id="UP000410492">
    <property type="component" value="Unassembled WGS sequence"/>
</dbReference>
<dbReference type="OrthoDB" id="6343110at2759"/>
<name>A0A653DNE5_CALMS</name>
<protein>
    <submittedName>
        <fullName evidence="1">Uncharacterized protein</fullName>
    </submittedName>
</protein>